<evidence type="ECO:0000256" key="5">
    <source>
        <dbReference type="ARBA" id="ARBA00023136"/>
    </source>
</evidence>
<name>A0A2K9LLC3_9GAMM</name>
<accession>A0A2K9LLC3</accession>
<evidence type="ECO:0000256" key="4">
    <source>
        <dbReference type="ARBA" id="ARBA00023065"/>
    </source>
</evidence>
<reference evidence="10" key="1">
    <citation type="submission" date="2017-08" db="EMBL/GenBank/DDBJ databases">
        <title>Direct submision.</title>
        <authorList>
            <person name="Kim S.-J."/>
            <person name="Rhee S.-K."/>
        </authorList>
    </citation>
    <scope>NUCLEOTIDE SEQUENCE [LARGE SCALE GENOMIC DNA]</scope>
    <source>
        <strain evidence="10">GI5</strain>
    </source>
</reference>
<dbReference type="Gene3D" id="1.10.520.20">
    <property type="entry name" value="N-terminal domain of the delta subunit of the F1F0-ATP synthase"/>
    <property type="match status" value="1"/>
</dbReference>
<evidence type="ECO:0000256" key="8">
    <source>
        <dbReference type="HAMAP-Rule" id="MF_01416"/>
    </source>
</evidence>
<dbReference type="GO" id="GO:0045259">
    <property type="term" value="C:proton-transporting ATP synthase complex"/>
    <property type="evidence" value="ECO:0007669"/>
    <property type="project" value="UniProtKB-KW"/>
</dbReference>
<keyword evidence="6 8" id="KW-0139">CF(1)</keyword>
<organism evidence="9 10">
    <name type="scientific">Ketobacter alkanivorans</name>
    <dbReference type="NCBI Taxonomy" id="1917421"/>
    <lineage>
        <taxon>Bacteria</taxon>
        <taxon>Pseudomonadati</taxon>
        <taxon>Pseudomonadota</taxon>
        <taxon>Gammaproteobacteria</taxon>
        <taxon>Pseudomonadales</taxon>
        <taxon>Ketobacteraceae</taxon>
        <taxon>Ketobacter</taxon>
    </lineage>
</organism>
<keyword evidence="3 8" id="KW-0375">Hydrogen ion transport</keyword>
<evidence type="ECO:0000256" key="3">
    <source>
        <dbReference type="ARBA" id="ARBA00022781"/>
    </source>
</evidence>
<keyword evidence="7 8" id="KW-0066">ATP synthesis</keyword>
<evidence type="ECO:0000256" key="7">
    <source>
        <dbReference type="ARBA" id="ARBA00023310"/>
    </source>
</evidence>
<keyword evidence="4 8" id="KW-0406">Ion transport</keyword>
<dbReference type="GO" id="GO:0005886">
    <property type="term" value="C:plasma membrane"/>
    <property type="evidence" value="ECO:0007669"/>
    <property type="project" value="UniProtKB-SubCell"/>
</dbReference>
<dbReference type="HAMAP" id="MF_01416">
    <property type="entry name" value="ATP_synth_delta_bact"/>
    <property type="match status" value="1"/>
</dbReference>
<evidence type="ECO:0000256" key="1">
    <source>
        <dbReference type="ARBA" id="ARBA00004370"/>
    </source>
</evidence>
<dbReference type="InterPro" id="IPR000711">
    <property type="entry name" value="ATPase_OSCP/dsu"/>
</dbReference>
<evidence type="ECO:0000313" key="10">
    <source>
        <dbReference type="Proteomes" id="UP000235116"/>
    </source>
</evidence>
<comment type="similarity">
    <text evidence="8">Belongs to the ATPase delta chain family.</text>
</comment>
<evidence type="ECO:0000256" key="2">
    <source>
        <dbReference type="ARBA" id="ARBA00022448"/>
    </source>
</evidence>
<evidence type="ECO:0000313" key="9">
    <source>
        <dbReference type="EMBL" id="AUM13082.1"/>
    </source>
</evidence>
<dbReference type="PRINTS" id="PR00125">
    <property type="entry name" value="ATPASEDELTA"/>
</dbReference>
<dbReference type="NCBIfam" id="NF004402">
    <property type="entry name" value="PRK05758.2-2"/>
    <property type="match status" value="1"/>
</dbReference>
<dbReference type="NCBIfam" id="TIGR01145">
    <property type="entry name" value="ATP_synt_delta"/>
    <property type="match status" value="1"/>
</dbReference>
<comment type="function">
    <text evidence="8">F(1)F(0) ATP synthase produces ATP from ADP in the presence of a proton or sodium gradient. F-type ATPases consist of two structural domains, F(1) containing the extramembraneous catalytic core and F(0) containing the membrane proton channel, linked together by a central stalk and a peripheral stalk. During catalysis, ATP synthesis in the catalytic domain of F(1) is coupled via a rotary mechanism of the central stalk subunits to proton translocation.</text>
</comment>
<dbReference type="EMBL" id="CP022684">
    <property type="protein sequence ID" value="AUM13082.1"/>
    <property type="molecule type" value="Genomic_DNA"/>
</dbReference>
<dbReference type="GO" id="GO:0046933">
    <property type="term" value="F:proton-transporting ATP synthase activity, rotational mechanism"/>
    <property type="evidence" value="ECO:0007669"/>
    <property type="project" value="UniProtKB-UniRule"/>
</dbReference>
<dbReference type="RefSeq" id="WP_101894461.1">
    <property type="nucleotide sequence ID" value="NZ_CP022684.1"/>
</dbReference>
<dbReference type="KEGG" id="kak:Kalk_11890"/>
<keyword evidence="8" id="KW-1003">Cell membrane</keyword>
<dbReference type="InterPro" id="IPR026015">
    <property type="entry name" value="ATP_synth_OSCP/delta_N_sf"/>
</dbReference>
<dbReference type="PANTHER" id="PTHR11910">
    <property type="entry name" value="ATP SYNTHASE DELTA CHAIN"/>
    <property type="match status" value="1"/>
</dbReference>
<dbReference type="Pfam" id="PF00213">
    <property type="entry name" value="OSCP"/>
    <property type="match status" value="1"/>
</dbReference>
<protein>
    <recommendedName>
        <fullName evidence="8">ATP synthase subunit delta</fullName>
    </recommendedName>
    <alternativeName>
        <fullName evidence="8">ATP synthase F(1) sector subunit delta</fullName>
    </alternativeName>
    <alternativeName>
        <fullName evidence="8">F-type ATPase subunit delta</fullName>
        <shortName evidence="8">F-ATPase subunit delta</shortName>
    </alternativeName>
</protein>
<proteinExistence type="inferred from homology"/>
<evidence type="ECO:0000256" key="6">
    <source>
        <dbReference type="ARBA" id="ARBA00023196"/>
    </source>
</evidence>
<dbReference type="OrthoDB" id="9816221at2"/>
<keyword evidence="5 8" id="KW-0472">Membrane</keyword>
<dbReference type="Proteomes" id="UP000235116">
    <property type="component" value="Chromosome"/>
</dbReference>
<gene>
    <name evidence="8" type="primary">atpH</name>
    <name evidence="9" type="ORF">Kalk_11890</name>
</gene>
<comment type="function">
    <text evidence="8">This protein is part of the stalk that links CF(0) to CF(1). It either transmits conformational changes from CF(0) to CF(1) or is implicated in proton conduction.</text>
</comment>
<keyword evidence="2 8" id="KW-0813">Transport</keyword>
<comment type="subcellular location">
    <subcellularLocation>
        <location evidence="8">Cell membrane</location>
        <topology evidence="8">Peripheral membrane protein</topology>
    </subcellularLocation>
    <subcellularLocation>
        <location evidence="1">Membrane</location>
    </subcellularLocation>
</comment>
<sequence>MAELITVARPYAKAAFQFADENGALAEWSDMLAFAAAVSADEAVSGYLHNPKITSAQKAEAFGALCKDKLNEQGQNFVSLLAQNKRLAALPEIAALYETLKSQKEQSVDVEITSAFALSDEQASKLAASLKQKLGREVNVTTAEDKSLVGGVIIRAGDLVIDGSVRGKLAKLAEKLNS</sequence>
<dbReference type="SUPFAM" id="SSF47928">
    <property type="entry name" value="N-terminal domain of the delta subunit of the F1F0-ATP synthase"/>
    <property type="match status" value="1"/>
</dbReference>
<dbReference type="AlphaFoldDB" id="A0A2K9LLC3"/>
<keyword evidence="10" id="KW-1185">Reference proteome</keyword>